<dbReference type="Pfam" id="PF25137">
    <property type="entry name" value="ADH_Fe_C"/>
    <property type="match status" value="1"/>
</dbReference>
<dbReference type="STRING" id="1111454.HMPREF1250_0072"/>
<dbReference type="Pfam" id="PF00465">
    <property type="entry name" value="Fe-ADH"/>
    <property type="match status" value="1"/>
</dbReference>
<evidence type="ECO:0000313" key="5">
    <source>
        <dbReference type="Proteomes" id="UP000017090"/>
    </source>
</evidence>
<dbReference type="CDD" id="cd08185">
    <property type="entry name" value="Fe-ADH-like"/>
    <property type="match status" value="1"/>
</dbReference>
<keyword evidence="1 4" id="KW-0560">Oxidoreductase</keyword>
<dbReference type="RefSeq" id="WP_023054539.1">
    <property type="nucleotide sequence ID" value="NZ_AWXA01000057.1"/>
</dbReference>
<sequence length="388" mass="41717">MFNLYIPTKVLFGCGQLNNLHKQTMPGKKALIVVSNGKSVKVNGYLSRTEEQLHQAGAETFLFDKIEANPLHTTVTAGGHYAAQVKADFLVALGGGSVLDAAKGIAVVAANGGDVWDYVTNGTGKGKAIAAKPLPILAIPTTAGTGSETDMGGVITNRETREKTPIKDLSLFPQVAVIDPELMLTVPPRFTAYQGFDALFHNIEGYIANKASDMSEMIALTAIEHLAAYLPRAVADGTDLEAREKVAFASYLGGVEMVVCSTVSEHSLEHSLSAFHQELPHGAGLIMLSEAYFTYFIEHHACDERFVRLAKALGKVDAAVPTDFISALKTLQQACGVAELKMSDYGIVPDEFPEMARIAKSAMAFLFASDRIPLSEADVVEIYENAYR</sequence>
<proteinExistence type="predicted"/>
<evidence type="ECO:0000259" key="3">
    <source>
        <dbReference type="Pfam" id="PF25137"/>
    </source>
</evidence>
<dbReference type="OrthoDB" id="9804734at2"/>
<evidence type="ECO:0000313" key="4">
    <source>
        <dbReference type="EMBL" id="ERT56805.1"/>
    </source>
</evidence>
<dbReference type="InterPro" id="IPR039697">
    <property type="entry name" value="Alcohol_dehydrogenase_Fe"/>
</dbReference>
<evidence type="ECO:0000259" key="2">
    <source>
        <dbReference type="Pfam" id="PF00465"/>
    </source>
</evidence>
<dbReference type="Gene3D" id="3.40.50.1970">
    <property type="match status" value="1"/>
</dbReference>
<dbReference type="Proteomes" id="UP000017090">
    <property type="component" value="Unassembled WGS sequence"/>
</dbReference>
<accession>U7UBR8</accession>
<comment type="caution">
    <text evidence="4">The sequence shown here is derived from an EMBL/GenBank/DDBJ whole genome shotgun (WGS) entry which is preliminary data.</text>
</comment>
<name>U7UBR8_9FIRM</name>
<dbReference type="GO" id="GO:0004022">
    <property type="term" value="F:alcohol dehydrogenase (NAD+) activity"/>
    <property type="evidence" value="ECO:0007669"/>
    <property type="project" value="UniProtKB-EC"/>
</dbReference>
<organism evidence="4 5">
    <name type="scientific">Megasphaera vaginalis</name>
    <name type="common">ex Srinivasan et al. 2021</name>
    <dbReference type="NCBI Taxonomy" id="1111454"/>
    <lineage>
        <taxon>Bacteria</taxon>
        <taxon>Bacillati</taxon>
        <taxon>Bacillota</taxon>
        <taxon>Negativicutes</taxon>
        <taxon>Veillonellales</taxon>
        <taxon>Veillonellaceae</taxon>
        <taxon>Megasphaera</taxon>
    </lineage>
</organism>
<dbReference type="InterPro" id="IPR056798">
    <property type="entry name" value="ADH_Fe_C"/>
</dbReference>
<dbReference type="PANTHER" id="PTHR11496:SF104">
    <property type="entry name" value="3-DEOXY-ALPHA-D-MANNO-OCTULOSONATE 8-OXIDASE"/>
    <property type="match status" value="1"/>
</dbReference>
<dbReference type="EC" id="1.1.1.1" evidence="4"/>
<dbReference type="Gene3D" id="1.20.1090.10">
    <property type="entry name" value="Dehydroquinate synthase-like - alpha domain"/>
    <property type="match status" value="1"/>
</dbReference>
<dbReference type="EMBL" id="AWXA01000057">
    <property type="protein sequence ID" value="ERT56805.1"/>
    <property type="molecule type" value="Genomic_DNA"/>
</dbReference>
<dbReference type="FunFam" id="3.40.50.1970:FF:000003">
    <property type="entry name" value="Alcohol dehydrogenase, iron-containing"/>
    <property type="match status" value="1"/>
</dbReference>
<dbReference type="PANTHER" id="PTHR11496">
    <property type="entry name" value="ALCOHOL DEHYDROGENASE"/>
    <property type="match status" value="1"/>
</dbReference>
<evidence type="ECO:0000256" key="1">
    <source>
        <dbReference type="ARBA" id="ARBA00023002"/>
    </source>
</evidence>
<feature type="domain" description="Fe-containing alcohol dehydrogenase-like C-terminal" evidence="3">
    <location>
        <begin position="191"/>
        <end position="387"/>
    </location>
</feature>
<dbReference type="InterPro" id="IPR001670">
    <property type="entry name" value="ADH_Fe/GldA"/>
</dbReference>
<dbReference type="PATRIC" id="fig|1111454.3.peg.2081"/>
<feature type="domain" description="Alcohol dehydrogenase iron-type/glycerol dehydrogenase GldA" evidence="2">
    <location>
        <begin position="7"/>
        <end position="180"/>
    </location>
</feature>
<dbReference type="SUPFAM" id="SSF56796">
    <property type="entry name" value="Dehydroquinate synthase-like"/>
    <property type="match status" value="1"/>
</dbReference>
<dbReference type="GO" id="GO:0046872">
    <property type="term" value="F:metal ion binding"/>
    <property type="evidence" value="ECO:0007669"/>
    <property type="project" value="InterPro"/>
</dbReference>
<dbReference type="eggNOG" id="COG1454">
    <property type="taxonomic scope" value="Bacteria"/>
</dbReference>
<protein>
    <submittedName>
        <fullName evidence="4">Alcohol dehydrogenase, iron-dependent</fullName>
        <ecNumber evidence="4">1.1.1.1</ecNumber>
    </submittedName>
</protein>
<keyword evidence="5" id="KW-1185">Reference proteome</keyword>
<reference evidence="4 5" key="1">
    <citation type="submission" date="2013-09" db="EMBL/GenBank/DDBJ databases">
        <authorList>
            <person name="Durkin A.S."/>
            <person name="Haft D.R."/>
            <person name="McCorrison J."/>
            <person name="Torralba M."/>
            <person name="Gillis M."/>
            <person name="Haft D.H."/>
            <person name="Methe B."/>
            <person name="Sutton G."/>
            <person name="Nelson K.E."/>
        </authorList>
    </citation>
    <scope>NUCLEOTIDE SEQUENCE [LARGE SCALE GENOMIC DNA]</scope>
    <source>
        <strain evidence="4 5">BV3C16-1</strain>
    </source>
</reference>
<dbReference type="AlphaFoldDB" id="U7UBR8"/>
<gene>
    <name evidence="4" type="ORF">HMPREF1250_0072</name>
</gene>